<dbReference type="Pfam" id="PF13419">
    <property type="entry name" value="HAD_2"/>
    <property type="match status" value="1"/>
</dbReference>
<dbReference type="Gene3D" id="3.40.50.1000">
    <property type="entry name" value="HAD superfamily/HAD-like"/>
    <property type="match status" value="1"/>
</dbReference>
<dbReference type="GO" id="GO:0016787">
    <property type="term" value="F:hydrolase activity"/>
    <property type="evidence" value="ECO:0007669"/>
    <property type="project" value="UniProtKB-KW"/>
</dbReference>
<proteinExistence type="predicted"/>
<dbReference type="RefSeq" id="WP_320314271.1">
    <property type="nucleotide sequence ID" value="NZ_JAVIKH010000016.1"/>
</dbReference>
<dbReference type="NCBIfam" id="TIGR01549">
    <property type="entry name" value="HAD-SF-IA-v1"/>
    <property type="match status" value="1"/>
</dbReference>
<dbReference type="InterPro" id="IPR041492">
    <property type="entry name" value="HAD_2"/>
</dbReference>
<dbReference type="InterPro" id="IPR050155">
    <property type="entry name" value="HAD-like_hydrolase_sf"/>
</dbReference>
<dbReference type="PANTHER" id="PTHR43434">
    <property type="entry name" value="PHOSPHOGLYCOLATE PHOSPHATASE"/>
    <property type="match status" value="1"/>
</dbReference>
<accession>A0ABU4WBJ6</accession>
<reference evidence="2" key="1">
    <citation type="submission" date="2023-07" db="EMBL/GenBank/DDBJ databases">
        <authorList>
            <person name="Colorado M.A."/>
            <person name="Villamil L.M."/>
            <person name="Melo J.F."/>
            <person name="Rodriguez J.A."/>
            <person name="Ruiz R.Y."/>
        </authorList>
    </citation>
    <scope>NUCLEOTIDE SEQUENCE [LARGE SCALE GENOMIC DNA]</scope>
    <source>
        <strain evidence="2">C33</strain>
    </source>
</reference>
<dbReference type="Proteomes" id="UP001279681">
    <property type="component" value="Unassembled WGS sequence"/>
</dbReference>
<gene>
    <name evidence="1" type="ORF">RFV38_10470</name>
</gene>
<dbReference type="EMBL" id="JAVIKH010000016">
    <property type="protein sequence ID" value="MDX8336915.1"/>
    <property type="molecule type" value="Genomic_DNA"/>
</dbReference>
<dbReference type="InterPro" id="IPR006439">
    <property type="entry name" value="HAD-SF_hydro_IA"/>
</dbReference>
<dbReference type="Gene3D" id="1.10.150.240">
    <property type="entry name" value="Putative phosphatase, domain 2"/>
    <property type="match status" value="1"/>
</dbReference>
<evidence type="ECO:0000313" key="1">
    <source>
        <dbReference type="EMBL" id="MDX8336915.1"/>
    </source>
</evidence>
<sequence>MKNEIKGILFDLDGTVLNTQKMNIIPLQKLVLEELGKSISYENLLEYSAYPGKKTLELLGFKNIETSYDKWVKYVNEFEEGAILYKGFDTVFRKLYEKQIKIGIVSSKTRKQYEIDFIPTNLEKYIQCLVLAEDTINHKPNPEPLLLGAKLLNLNPENIIYIGDTFADEIACKKANMKFALASWGAIQTINITCDFFLKLPEDILKIEM</sequence>
<dbReference type="InterPro" id="IPR023214">
    <property type="entry name" value="HAD_sf"/>
</dbReference>
<dbReference type="SFLD" id="SFLDG01129">
    <property type="entry name" value="C1.5:_HAD__Beta-PGM__Phosphata"/>
    <property type="match status" value="1"/>
</dbReference>
<protein>
    <submittedName>
        <fullName evidence="1">HAD-IA family hydrolase</fullName>
    </submittedName>
</protein>
<evidence type="ECO:0000313" key="2">
    <source>
        <dbReference type="Proteomes" id="UP001279681"/>
    </source>
</evidence>
<keyword evidence="1" id="KW-0378">Hydrolase</keyword>
<dbReference type="SFLD" id="SFLDS00003">
    <property type="entry name" value="Haloacid_Dehalogenase"/>
    <property type="match status" value="1"/>
</dbReference>
<name>A0ABU4WBJ6_9FUSO</name>
<dbReference type="InterPro" id="IPR023198">
    <property type="entry name" value="PGP-like_dom2"/>
</dbReference>
<dbReference type="PANTHER" id="PTHR43434:SF26">
    <property type="entry name" value="PYROPHOSPHATASE PPAX"/>
    <property type="match status" value="1"/>
</dbReference>
<organism evidence="1 2">
    <name type="scientific">Candidatus Cetobacterium colombiensis</name>
    <dbReference type="NCBI Taxonomy" id="3073100"/>
    <lineage>
        <taxon>Bacteria</taxon>
        <taxon>Fusobacteriati</taxon>
        <taxon>Fusobacteriota</taxon>
        <taxon>Fusobacteriia</taxon>
        <taxon>Fusobacteriales</taxon>
        <taxon>Fusobacteriaceae</taxon>
        <taxon>Cetobacterium</taxon>
    </lineage>
</organism>
<comment type="caution">
    <text evidence="1">The sequence shown here is derived from an EMBL/GenBank/DDBJ whole genome shotgun (WGS) entry which is preliminary data.</text>
</comment>
<dbReference type="InterPro" id="IPR036412">
    <property type="entry name" value="HAD-like_sf"/>
</dbReference>
<dbReference type="SUPFAM" id="SSF56784">
    <property type="entry name" value="HAD-like"/>
    <property type="match status" value="1"/>
</dbReference>
<keyword evidence="2" id="KW-1185">Reference proteome</keyword>